<organism evidence="1 2">
    <name type="scientific">Burkholderia latens</name>
    <dbReference type="NCBI Taxonomy" id="488446"/>
    <lineage>
        <taxon>Bacteria</taxon>
        <taxon>Pseudomonadati</taxon>
        <taxon>Pseudomonadota</taxon>
        <taxon>Betaproteobacteria</taxon>
        <taxon>Burkholderiales</taxon>
        <taxon>Burkholderiaceae</taxon>
        <taxon>Burkholderia</taxon>
        <taxon>Burkholderia cepacia complex</taxon>
    </lineage>
</organism>
<dbReference type="AlphaFoldDB" id="A0A6P2JU59"/>
<dbReference type="Proteomes" id="UP000494222">
    <property type="component" value="Unassembled WGS sequence"/>
</dbReference>
<sequence length="43" mass="5285">MNVPFFEIFVGRKMGEYKIRNTFYRGWAVWVGYYLHVEVSKYC</sequence>
<protein>
    <submittedName>
        <fullName evidence="1">Uncharacterized protein</fullName>
    </submittedName>
</protein>
<name>A0A6P2JU59_9BURK</name>
<reference evidence="1 2" key="1">
    <citation type="submission" date="2019-09" db="EMBL/GenBank/DDBJ databases">
        <authorList>
            <person name="Depoorter E."/>
        </authorList>
    </citation>
    <scope>NUCLEOTIDE SEQUENCE [LARGE SCALE GENOMIC DNA]</scope>
    <source>
        <strain evidence="1">LMG 24064</strain>
    </source>
</reference>
<evidence type="ECO:0000313" key="1">
    <source>
        <dbReference type="EMBL" id="VWB46604.1"/>
    </source>
</evidence>
<proteinExistence type="predicted"/>
<dbReference type="EMBL" id="CABVPL010000011">
    <property type="protein sequence ID" value="VWB46604.1"/>
    <property type="molecule type" value="Genomic_DNA"/>
</dbReference>
<accession>A0A6P2JU59</accession>
<evidence type="ECO:0000313" key="2">
    <source>
        <dbReference type="Proteomes" id="UP000494222"/>
    </source>
</evidence>
<gene>
    <name evidence="1" type="ORF">BLA24064_02100</name>
</gene>